<evidence type="ECO:0000313" key="1">
    <source>
        <dbReference type="EMBL" id="RXH85558.1"/>
    </source>
</evidence>
<dbReference type="Proteomes" id="UP000290289">
    <property type="component" value="Chromosome 10"/>
</dbReference>
<reference evidence="1 2" key="1">
    <citation type="submission" date="2018-10" db="EMBL/GenBank/DDBJ databases">
        <title>A high-quality apple genome assembly.</title>
        <authorList>
            <person name="Hu J."/>
        </authorList>
    </citation>
    <scope>NUCLEOTIDE SEQUENCE [LARGE SCALE GENOMIC DNA]</scope>
    <source>
        <strain evidence="2">cv. HFTH1</strain>
        <tissue evidence="1">Young leaf</tissue>
    </source>
</reference>
<organism evidence="1 2">
    <name type="scientific">Malus domestica</name>
    <name type="common">Apple</name>
    <name type="synonym">Pyrus malus</name>
    <dbReference type="NCBI Taxonomy" id="3750"/>
    <lineage>
        <taxon>Eukaryota</taxon>
        <taxon>Viridiplantae</taxon>
        <taxon>Streptophyta</taxon>
        <taxon>Embryophyta</taxon>
        <taxon>Tracheophyta</taxon>
        <taxon>Spermatophyta</taxon>
        <taxon>Magnoliopsida</taxon>
        <taxon>eudicotyledons</taxon>
        <taxon>Gunneridae</taxon>
        <taxon>Pentapetalae</taxon>
        <taxon>rosids</taxon>
        <taxon>fabids</taxon>
        <taxon>Rosales</taxon>
        <taxon>Rosaceae</taxon>
        <taxon>Amygdaloideae</taxon>
        <taxon>Maleae</taxon>
        <taxon>Malus</taxon>
    </lineage>
</organism>
<protein>
    <submittedName>
        <fullName evidence="1">Uncharacterized protein</fullName>
    </submittedName>
</protein>
<gene>
    <name evidence="1" type="ORF">DVH24_009379</name>
</gene>
<evidence type="ECO:0000313" key="2">
    <source>
        <dbReference type="Proteomes" id="UP000290289"/>
    </source>
</evidence>
<sequence length="62" mass="6800">MKENLDRVTIFIAEALALREDLKYVKQKGLTDYCGGRFLVGHSSGQVVCPGIFHTSLMIAAS</sequence>
<name>A0A498IPY8_MALDO</name>
<comment type="caution">
    <text evidence="1">The sequence shown here is derived from an EMBL/GenBank/DDBJ whole genome shotgun (WGS) entry which is preliminary data.</text>
</comment>
<keyword evidence="2" id="KW-1185">Reference proteome</keyword>
<dbReference type="EMBL" id="RDQH01000336">
    <property type="protein sequence ID" value="RXH85558.1"/>
    <property type="molecule type" value="Genomic_DNA"/>
</dbReference>
<dbReference type="AlphaFoldDB" id="A0A498IPY8"/>
<proteinExistence type="predicted"/>
<accession>A0A498IPY8</accession>